<feature type="region of interest" description="Disordered" evidence="3">
    <location>
        <begin position="186"/>
        <end position="245"/>
    </location>
</feature>
<feature type="compositionally biased region" description="Basic and acidic residues" evidence="3">
    <location>
        <begin position="282"/>
        <end position="323"/>
    </location>
</feature>
<feature type="transmembrane region" description="Helical" evidence="4">
    <location>
        <begin position="455"/>
        <end position="482"/>
    </location>
</feature>
<dbReference type="Gene3D" id="3.40.50.1820">
    <property type="entry name" value="alpha/beta hydrolase"/>
    <property type="match status" value="1"/>
</dbReference>
<reference evidence="6" key="2">
    <citation type="submission" date="2023-05" db="EMBL/GenBank/DDBJ databases">
        <authorList>
            <person name="Fouks B."/>
        </authorList>
    </citation>
    <scope>NUCLEOTIDE SEQUENCE</scope>
    <source>
        <strain evidence="6">Stay&amp;Tobe</strain>
        <tissue evidence="6">Testes</tissue>
    </source>
</reference>
<keyword evidence="4" id="KW-0472">Membrane</keyword>
<dbReference type="InterPro" id="IPR001611">
    <property type="entry name" value="Leu-rich_rpt"/>
</dbReference>
<dbReference type="SUPFAM" id="SSF52058">
    <property type="entry name" value="L domain-like"/>
    <property type="match status" value="1"/>
</dbReference>
<organism evidence="6 7">
    <name type="scientific">Diploptera punctata</name>
    <name type="common">Pacific beetle cockroach</name>
    <dbReference type="NCBI Taxonomy" id="6984"/>
    <lineage>
        <taxon>Eukaryota</taxon>
        <taxon>Metazoa</taxon>
        <taxon>Ecdysozoa</taxon>
        <taxon>Arthropoda</taxon>
        <taxon>Hexapoda</taxon>
        <taxon>Insecta</taxon>
        <taxon>Pterygota</taxon>
        <taxon>Neoptera</taxon>
        <taxon>Polyneoptera</taxon>
        <taxon>Dictyoptera</taxon>
        <taxon>Blattodea</taxon>
        <taxon>Blaberoidea</taxon>
        <taxon>Blaberidae</taxon>
        <taxon>Diplopterinae</taxon>
        <taxon>Diploptera</taxon>
    </lineage>
</organism>
<keyword evidence="4" id="KW-0812">Transmembrane</keyword>
<dbReference type="GO" id="GO:0004301">
    <property type="term" value="F:epoxide hydrolase activity"/>
    <property type="evidence" value="ECO:0007669"/>
    <property type="project" value="UniProtKB-ARBA"/>
</dbReference>
<keyword evidence="1" id="KW-0378">Hydrolase</keyword>
<name>A0AAD8EPI8_DIPPU</name>
<dbReference type="Pfam" id="PF00561">
    <property type="entry name" value="Abhydrolase_1"/>
    <property type="match status" value="1"/>
</dbReference>
<dbReference type="Gene3D" id="3.80.10.10">
    <property type="entry name" value="Ribonuclease Inhibitor"/>
    <property type="match status" value="1"/>
</dbReference>
<accession>A0AAD8EPI8</accession>
<feature type="region of interest" description="Disordered" evidence="3">
    <location>
        <begin position="357"/>
        <end position="401"/>
    </location>
</feature>
<feature type="region of interest" description="Disordered" evidence="3">
    <location>
        <begin position="279"/>
        <end position="325"/>
    </location>
</feature>
<feature type="compositionally biased region" description="Basic and acidic residues" evidence="3">
    <location>
        <begin position="225"/>
        <end position="234"/>
    </location>
</feature>
<evidence type="ECO:0000256" key="1">
    <source>
        <dbReference type="ARBA" id="ARBA00022801"/>
    </source>
</evidence>
<dbReference type="EMBL" id="JASPKZ010001590">
    <property type="protein sequence ID" value="KAJ9597686.1"/>
    <property type="molecule type" value="Genomic_DNA"/>
</dbReference>
<dbReference type="InterPro" id="IPR032675">
    <property type="entry name" value="LRR_dom_sf"/>
</dbReference>
<dbReference type="Proteomes" id="UP001233999">
    <property type="component" value="Unassembled WGS sequence"/>
</dbReference>
<reference evidence="6" key="1">
    <citation type="journal article" date="2023" name="IScience">
        <title>Live-bearing cockroach genome reveals convergent evolutionary mechanisms linked to viviparity in insects and beyond.</title>
        <authorList>
            <person name="Fouks B."/>
            <person name="Harrison M.C."/>
            <person name="Mikhailova A.A."/>
            <person name="Marchal E."/>
            <person name="English S."/>
            <person name="Carruthers M."/>
            <person name="Jennings E.C."/>
            <person name="Chiamaka E.L."/>
            <person name="Frigard R.A."/>
            <person name="Pippel M."/>
            <person name="Attardo G.M."/>
            <person name="Benoit J.B."/>
            <person name="Bornberg-Bauer E."/>
            <person name="Tobe S.S."/>
        </authorList>
    </citation>
    <scope>NUCLEOTIDE SEQUENCE</scope>
    <source>
        <strain evidence="6">Stay&amp;Tobe</strain>
    </source>
</reference>
<dbReference type="SUPFAM" id="SSF53474">
    <property type="entry name" value="alpha/beta-Hydrolases"/>
    <property type="match status" value="1"/>
</dbReference>
<protein>
    <recommendedName>
        <fullName evidence="5">AB hydrolase-1 domain-containing protein</fullName>
    </recommendedName>
</protein>
<dbReference type="InterPro" id="IPR000073">
    <property type="entry name" value="AB_hydrolase_1"/>
</dbReference>
<comment type="similarity">
    <text evidence="2">Belongs to the AB hydrolase superfamily. Epoxide hydrolase family.</text>
</comment>
<feature type="non-terminal residue" evidence="6">
    <location>
        <position position="1"/>
    </location>
</feature>
<dbReference type="InterPro" id="IPR000639">
    <property type="entry name" value="Epox_hydrolase-like"/>
</dbReference>
<dbReference type="PRINTS" id="PR00111">
    <property type="entry name" value="ABHYDROLASE"/>
</dbReference>
<dbReference type="InterPro" id="IPR029058">
    <property type="entry name" value="AB_hydrolase_fold"/>
</dbReference>
<evidence type="ECO:0000256" key="4">
    <source>
        <dbReference type="SAM" id="Phobius"/>
    </source>
</evidence>
<evidence type="ECO:0000313" key="7">
    <source>
        <dbReference type="Proteomes" id="UP001233999"/>
    </source>
</evidence>
<comment type="caution">
    <text evidence="6">The sequence shown here is derived from an EMBL/GenBank/DDBJ whole genome shotgun (WGS) entry which is preliminary data.</text>
</comment>
<evidence type="ECO:0000256" key="3">
    <source>
        <dbReference type="SAM" id="MobiDB-lite"/>
    </source>
</evidence>
<keyword evidence="7" id="KW-1185">Reference proteome</keyword>
<dbReference type="AlphaFoldDB" id="A0AAD8EPI8"/>
<gene>
    <name evidence="6" type="ORF">L9F63_011452</name>
</gene>
<evidence type="ECO:0000313" key="6">
    <source>
        <dbReference type="EMBL" id="KAJ9597686.1"/>
    </source>
</evidence>
<feature type="domain" description="AB hydrolase-1" evidence="5">
    <location>
        <begin position="530"/>
        <end position="660"/>
    </location>
</feature>
<dbReference type="PRINTS" id="PR00412">
    <property type="entry name" value="EPOXHYDRLASE"/>
</dbReference>
<sequence length="751" mass="84617">ELGCGLASLHVLRVSRCGLESLDGTFGLWNLRELHASNNQVEDISPCSCLLNIRIIDLSKNAMNNINSVEYLKMCPCLVDLRLSECPVALKSQYRQKLCFHLPNLASLDGIPIAENDLKNNIHAEIEAITVIDQARSVLNSQGVNLLVPGPEYGLSEARSGASMSETRAGPESDLSELQLEANLHEIPQPGPILSDDKVNSDTEDMSLVGKKSMRPATTSRVSSKVREPLDKRRPSSASLDDSEAIVGDQCVSPSALTSGKVVCGNLIMALRSRRKRTNAWTDDKNTNQAKVKPDIESPKESMLEEKEDKAADKTETVSEDIKSTTTDVLEESRKWRQSYNDYRFENNLRWEKEKDEDLEKDDDYDVKAGVNNPTTHQVEEDKHNKTVTNSRNVDTSKKSSTVVKKFEGKNATCCPHLFQKPTNIAASSDQPTQNAKASGQKKIGTTIMGLVQRIVAFLFIYSMAFFTASLVLARIILSIFLHPTRMFWRVKPRPTAPECLTDPVYGIHGYLPIEGVKIHYVEKGDRSKPLMLFIHGFPEFWYSWRHQIKEFSKDYWTVAVDMRGYGDSEKPEGPQNYKMKVLVNDIKEIIESLGRETCTLVAHDYGGAVAWNFIMTHPEMLDSYVILDAPYSPSNLRVMTTNFLQFIRSWDVYFFQLPYLPEFMFIAYDMVRLKQLLRGSTPKTLSPITKEDIQAYKYTFGKPGAFTPPINYFRANGFSISPSKLSLKTMFQFLASTCLVSMMTTMCLIT</sequence>
<keyword evidence="4" id="KW-1133">Transmembrane helix</keyword>
<evidence type="ECO:0000256" key="2">
    <source>
        <dbReference type="ARBA" id="ARBA00038334"/>
    </source>
</evidence>
<evidence type="ECO:0000259" key="5">
    <source>
        <dbReference type="Pfam" id="PF00561"/>
    </source>
</evidence>
<dbReference type="PANTHER" id="PTHR43329">
    <property type="entry name" value="EPOXIDE HYDROLASE"/>
    <property type="match status" value="1"/>
</dbReference>
<proteinExistence type="inferred from homology"/>
<dbReference type="PROSITE" id="PS51450">
    <property type="entry name" value="LRR"/>
    <property type="match status" value="1"/>
</dbReference>